<evidence type="ECO:0000259" key="15">
    <source>
        <dbReference type="PROSITE" id="PS51066"/>
    </source>
</evidence>
<reference evidence="17 18" key="1">
    <citation type="submission" date="2016-06" db="EMBL/GenBank/DDBJ databases">
        <authorList>
            <person name="Kjaerup R.B."/>
            <person name="Dalgaard T.S."/>
            <person name="Juul-Madsen H.R."/>
        </authorList>
    </citation>
    <scope>NUCLEOTIDE SEQUENCE [LARGE SCALE GENOMIC DNA]</scope>
    <source>
        <strain evidence="17 18">1245335.1</strain>
    </source>
</reference>
<feature type="region of interest" description="Disordered" evidence="14">
    <location>
        <begin position="258"/>
        <end position="281"/>
    </location>
</feature>
<dbReference type="PROSITE" id="PS51068">
    <property type="entry name" value="FPG_CAT"/>
    <property type="match status" value="1"/>
</dbReference>
<dbReference type="InterPro" id="IPR000214">
    <property type="entry name" value="Znf_DNA_glyclase/AP_lyase"/>
</dbReference>
<keyword evidence="9" id="KW-0234">DNA repair</keyword>
<feature type="compositionally biased region" description="Basic and acidic residues" evidence="14">
    <location>
        <begin position="271"/>
        <end position="281"/>
    </location>
</feature>
<dbReference type="GO" id="GO:0008168">
    <property type="term" value="F:methyltransferase activity"/>
    <property type="evidence" value="ECO:0007669"/>
    <property type="project" value="UniProtKB-KW"/>
</dbReference>
<comment type="caution">
    <text evidence="17">The sequence shown here is derived from an EMBL/GenBank/DDBJ whole genome shotgun (WGS) entry which is preliminary data.</text>
</comment>
<dbReference type="InterPro" id="IPR015886">
    <property type="entry name" value="H2TH_FPG"/>
</dbReference>
<dbReference type="InterPro" id="IPR012319">
    <property type="entry name" value="FPG_cat"/>
</dbReference>
<evidence type="ECO:0000313" key="17">
    <source>
        <dbReference type="EMBL" id="OBK17754.1"/>
    </source>
</evidence>
<keyword evidence="12" id="KW-0326">Glycosidase</keyword>
<dbReference type="Pfam" id="PF06831">
    <property type="entry name" value="H2TH"/>
    <property type="match status" value="1"/>
</dbReference>
<dbReference type="Gene3D" id="3.20.190.10">
    <property type="entry name" value="MutM-like, N-terminal"/>
    <property type="match status" value="1"/>
</dbReference>
<dbReference type="GO" id="GO:0000703">
    <property type="term" value="F:oxidized pyrimidine nucleobase lesion DNA N-glycosylase activity"/>
    <property type="evidence" value="ECO:0007669"/>
    <property type="project" value="TreeGrafter"/>
</dbReference>
<accession>A0A1A3N9M1</accession>
<dbReference type="Gene3D" id="1.10.8.50">
    <property type="match status" value="1"/>
</dbReference>
<dbReference type="RefSeq" id="WP_065037074.1">
    <property type="nucleotide sequence ID" value="NZ_LZLR01000178.1"/>
</dbReference>
<keyword evidence="17" id="KW-0489">Methyltransferase</keyword>
<feature type="domain" description="FPG-type" evidence="15">
    <location>
        <begin position="223"/>
        <end position="262"/>
    </location>
</feature>
<dbReference type="GO" id="GO:0008270">
    <property type="term" value="F:zinc ion binding"/>
    <property type="evidence" value="ECO:0007669"/>
    <property type="project" value="UniProtKB-KW"/>
</dbReference>
<evidence type="ECO:0000256" key="2">
    <source>
        <dbReference type="ARBA" id="ARBA00012720"/>
    </source>
</evidence>
<evidence type="ECO:0000256" key="4">
    <source>
        <dbReference type="ARBA" id="ARBA00022763"/>
    </source>
</evidence>
<evidence type="ECO:0000256" key="6">
    <source>
        <dbReference type="ARBA" id="ARBA00022801"/>
    </source>
</evidence>
<dbReference type="AlphaFoldDB" id="A0A1A3N9M1"/>
<dbReference type="SUPFAM" id="SSF81624">
    <property type="entry name" value="N-terminal domain of MutM-like DNA repair proteins"/>
    <property type="match status" value="1"/>
</dbReference>
<protein>
    <recommendedName>
        <fullName evidence="2">DNA-(apurinic or apyrimidinic site) lyase</fullName>
        <ecNumber evidence="2">4.2.99.18</ecNumber>
    </recommendedName>
</protein>
<evidence type="ECO:0000256" key="10">
    <source>
        <dbReference type="ARBA" id="ARBA00023239"/>
    </source>
</evidence>
<dbReference type="OrthoDB" id="9800855at2"/>
<name>A0A1A3N9M1_MYCAS</name>
<gene>
    <name evidence="17" type="ORF">A5635_03805</name>
</gene>
<dbReference type="PANTHER" id="PTHR42697:SF1">
    <property type="entry name" value="ENDONUCLEASE 8"/>
    <property type="match status" value="1"/>
</dbReference>
<dbReference type="SUPFAM" id="SSF57716">
    <property type="entry name" value="Glucocorticoid receptor-like (DNA-binding domain)"/>
    <property type="match status" value="1"/>
</dbReference>
<dbReference type="InterPro" id="IPR010979">
    <property type="entry name" value="Ribosomal_uS13-like_H2TH"/>
</dbReference>
<evidence type="ECO:0000256" key="7">
    <source>
        <dbReference type="ARBA" id="ARBA00022833"/>
    </source>
</evidence>
<dbReference type="PANTHER" id="PTHR42697">
    <property type="entry name" value="ENDONUCLEASE 8"/>
    <property type="match status" value="1"/>
</dbReference>
<dbReference type="InterPro" id="IPR044090">
    <property type="entry name" value="Nei2_N"/>
</dbReference>
<evidence type="ECO:0000256" key="3">
    <source>
        <dbReference type="ARBA" id="ARBA00022723"/>
    </source>
</evidence>
<dbReference type="Pfam" id="PF01149">
    <property type="entry name" value="Fapy_DNA_glyco"/>
    <property type="match status" value="1"/>
</dbReference>
<evidence type="ECO:0000256" key="8">
    <source>
        <dbReference type="ARBA" id="ARBA00023125"/>
    </source>
</evidence>
<dbReference type="GO" id="GO:0140078">
    <property type="term" value="F:class I DNA-(apurinic or apyrimidinic site) endonuclease activity"/>
    <property type="evidence" value="ECO:0007669"/>
    <property type="project" value="UniProtKB-EC"/>
</dbReference>
<dbReference type="Proteomes" id="UP000093819">
    <property type="component" value="Unassembled WGS sequence"/>
</dbReference>
<dbReference type="GO" id="GO:0006284">
    <property type="term" value="P:base-excision repair"/>
    <property type="evidence" value="ECO:0007669"/>
    <property type="project" value="InterPro"/>
</dbReference>
<dbReference type="SMART" id="SM01232">
    <property type="entry name" value="H2TH"/>
    <property type="match status" value="1"/>
</dbReference>
<evidence type="ECO:0000313" key="18">
    <source>
        <dbReference type="Proteomes" id="UP000093819"/>
    </source>
</evidence>
<feature type="domain" description="Formamidopyrimidine-DNA glycosylase catalytic" evidence="16">
    <location>
        <begin position="2"/>
        <end position="103"/>
    </location>
</feature>
<keyword evidence="5 13" id="KW-0863">Zinc-finger</keyword>
<dbReference type="CDD" id="cd08971">
    <property type="entry name" value="AcNei2_N"/>
    <property type="match status" value="1"/>
</dbReference>
<keyword evidence="8" id="KW-0238">DNA-binding</keyword>
<dbReference type="SUPFAM" id="SSF46946">
    <property type="entry name" value="S13-like H2TH domain"/>
    <property type="match status" value="1"/>
</dbReference>
<evidence type="ECO:0000259" key="16">
    <source>
        <dbReference type="PROSITE" id="PS51068"/>
    </source>
</evidence>
<keyword evidence="10" id="KW-0456">Lyase</keyword>
<proteinExistence type="inferred from homology"/>
<evidence type="ECO:0000256" key="12">
    <source>
        <dbReference type="ARBA" id="ARBA00023295"/>
    </source>
</evidence>
<evidence type="ECO:0000256" key="1">
    <source>
        <dbReference type="ARBA" id="ARBA00009409"/>
    </source>
</evidence>
<sequence length="281" mass="30951">MPEGDTVYALARRLDTALRDRVLIRGELRVPAHATEDLAGHRVLGHVTHGKHLLTRLSGGLTLHTHMRMAGSWTVSGSGRWLPSTVMPDVRVVLRTDRPAAYGVRLPVVDLLRTRDEAEVIGHLGPDPLRADWDLAEAIRRVAADPDRPLVAALLDQRCVAGFGNLWANELCFLRGHSPWTAVGAVDVSALLDLGARALRHSATVPGAMQVTTGRRRKSEQHWVSGRAGRPCFRCGTTIHVVDEVPNDPERRRTWWCPTCQPGPHPPSPRSRTDSKRQGSV</sequence>
<evidence type="ECO:0000256" key="14">
    <source>
        <dbReference type="SAM" id="MobiDB-lite"/>
    </source>
</evidence>
<dbReference type="EMBL" id="LZLR01000178">
    <property type="protein sequence ID" value="OBK17754.1"/>
    <property type="molecule type" value="Genomic_DNA"/>
</dbReference>
<keyword evidence="3" id="KW-0479">Metal-binding</keyword>
<keyword evidence="17" id="KW-0808">Transferase</keyword>
<dbReference type="EC" id="4.2.99.18" evidence="2"/>
<dbReference type="InterPro" id="IPR035937">
    <property type="entry name" value="FPG_N"/>
</dbReference>
<evidence type="ECO:0000256" key="9">
    <source>
        <dbReference type="ARBA" id="ARBA00023204"/>
    </source>
</evidence>
<organism evidence="17 18">
    <name type="scientific">Mycobacterium asiaticum</name>
    <dbReference type="NCBI Taxonomy" id="1790"/>
    <lineage>
        <taxon>Bacteria</taxon>
        <taxon>Bacillati</taxon>
        <taxon>Actinomycetota</taxon>
        <taxon>Actinomycetes</taxon>
        <taxon>Mycobacteriales</taxon>
        <taxon>Mycobacteriaceae</taxon>
        <taxon>Mycobacterium</taxon>
    </lineage>
</organism>
<keyword evidence="7" id="KW-0862">Zinc</keyword>
<evidence type="ECO:0000256" key="5">
    <source>
        <dbReference type="ARBA" id="ARBA00022771"/>
    </source>
</evidence>
<evidence type="ECO:0000256" key="11">
    <source>
        <dbReference type="ARBA" id="ARBA00023268"/>
    </source>
</evidence>
<dbReference type="PROSITE" id="PS51066">
    <property type="entry name" value="ZF_FPG_2"/>
    <property type="match status" value="1"/>
</dbReference>
<keyword evidence="6" id="KW-0378">Hydrolase</keyword>
<dbReference type="GO" id="GO:0032259">
    <property type="term" value="P:methylation"/>
    <property type="evidence" value="ECO:0007669"/>
    <property type="project" value="UniProtKB-KW"/>
</dbReference>
<comment type="similarity">
    <text evidence="1">Belongs to the FPG family.</text>
</comment>
<evidence type="ECO:0000256" key="13">
    <source>
        <dbReference type="PROSITE-ProRule" id="PRU00391"/>
    </source>
</evidence>
<dbReference type="SMART" id="SM00898">
    <property type="entry name" value="Fapy_DNA_glyco"/>
    <property type="match status" value="1"/>
</dbReference>
<keyword evidence="4" id="KW-0227">DNA damage</keyword>
<dbReference type="GO" id="GO:0003684">
    <property type="term" value="F:damaged DNA binding"/>
    <property type="evidence" value="ECO:0007669"/>
    <property type="project" value="InterPro"/>
</dbReference>
<keyword evidence="11" id="KW-0511">Multifunctional enzyme</keyword>